<sequence length="51" mass="5458">MASKDVEKPIIINTDKAPTYGIAIAELKAEGKCPDVPALLAQNLEIHATVR</sequence>
<keyword evidence="2" id="KW-1185">Reference proteome</keyword>
<dbReference type="AlphaFoldDB" id="A0A7W6ZQ99"/>
<organism evidence="1 2">
    <name type="scientific">Rhizobium leucaenae</name>
    <dbReference type="NCBI Taxonomy" id="29450"/>
    <lineage>
        <taxon>Bacteria</taxon>
        <taxon>Pseudomonadati</taxon>
        <taxon>Pseudomonadota</taxon>
        <taxon>Alphaproteobacteria</taxon>
        <taxon>Hyphomicrobiales</taxon>
        <taxon>Rhizobiaceae</taxon>
        <taxon>Rhizobium/Agrobacterium group</taxon>
        <taxon>Rhizobium</taxon>
    </lineage>
</organism>
<proteinExistence type="predicted"/>
<gene>
    <name evidence="1" type="ORF">GGE60_000855</name>
</gene>
<dbReference type="Proteomes" id="UP000543836">
    <property type="component" value="Unassembled WGS sequence"/>
</dbReference>
<name>A0A7W6ZQ99_9HYPH</name>
<evidence type="ECO:0000313" key="1">
    <source>
        <dbReference type="EMBL" id="MBB4566767.1"/>
    </source>
</evidence>
<accession>A0A7W6ZQ99</accession>
<evidence type="ECO:0000313" key="2">
    <source>
        <dbReference type="Proteomes" id="UP000543836"/>
    </source>
</evidence>
<comment type="caution">
    <text evidence="1">The sequence shown here is derived from an EMBL/GenBank/DDBJ whole genome shotgun (WGS) entry which is preliminary data.</text>
</comment>
<dbReference type="EMBL" id="JACIIG010000001">
    <property type="protein sequence ID" value="MBB4566767.1"/>
    <property type="molecule type" value="Genomic_DNA"/>
</dbReference>
<reference evidence="1 2" key="1">
    <citation type="submission" date="2020-08" db="EMBL/GenBank/DDBJ databases">
        <title>Genomic Encyclopedia of Type Strains, Phase IV (KMG-V): Genome sequencing to study the core and pangenomes of soil and plant-associated prokaryotes.</title>
        <authorList>
            <person name="Whitman W."/>
        </authorList>
    </citation>
    <scope>NUCLEOTIDE SEQUENCE [LARGE SCALE GENOMIC DNA]</scope>
    <source>
        <strain evidence="1 2">SEMIA 492</strain>
    </source>
</reference>
<protein>
    <submittedName>
        <fullName evidence="1">Transposase-like protein</fullName>
    </submittedName>
</protein>